<dbReference type="OrthoDB" id="9805770at2"/>
<dbReference type="InterPro" id="IPR045257">
    <property type="entry name" value="E2/Pdx1"/>
</dbReference>
<dbReference type="SUPFAM" id="SSF47005">
    <property type="entry name" value="Peripheral subunit-binding domain of 2-oxo acid dehydrogenase complex"/>
    <property type="match status" value="1"/>
</dbReference>
<keyword evidence="13" id="KW-1185">Reference proteome</keyword>
<evidence type="ECO:0000259" key="10">
    <source>
        <dbReference type="PROSITE" id="PS50968"/>
    </source>
</evidence>
<comment type="similarity">
    <text evidence="1 8">Belongs to the 2-oxoacid dehydrogenase family.</text>
</comment>
<dbReference type="Proteomes" id="UP000054844">
    <property type="component" value="Unassembled WGS sequence"/>
</dbReference>
<keyword evidence="3 8" id="KW-0808">Transferase</keyword>
<feature type="domain" description="Peripheral subunit-binding (PSBD)" evidence="11">
    <location>
        <begin position="150"/>
        <end position="187"/>
    </location>
</feature>
<dbReference type="InterPro" id="IPR023213">
    <property type="entry name" value="CAT-like_dom_sf"/>
</dbReference>
<dbReference type="InterPro" id="IPR003016">
    <property type="entry name" value="2-oxoA_DH_lipoyl-BS"/>
</dbReference>
<evidence type="ECO:0000256" key="5">
    <source>
        <dbReference type="ARBA" id="ARBA00023315"/>
    </source>
</evidence>
<evidence type="ECO:0000256" key="1">
    <source>
        <dbReference type="ARBA" id="ARBA00007317"/>
    </source>
</evidence>
<evidence type="ECO:0000256" key="3">
    <source>
        <dbReference type="ARBA" id="ARBA00022679"/>
    </source>
</evidence>
<keyword evidence="4 8" id="KW-0450">Lipoyl</keyword>
<dbReference type="PROSITE" id="PS00189">
    <property type="entry name" value="LIPOYL"/>
    <property type="match status" value="1"/>
</dbReference>
<evidence type="ECO:0000256" key="9">
    <source>
        <dbReference type="SAM" id="MobiDB-lite"/>
    </source>
</evidence>
<feature type="region of interest" description="Disordered" evidence="9">
    <location>
        <begin position="197"/>
        <end position="229"/>
    </location>
</feature>
<evidence type="ECO:0000256" key="4">
    <source>
        <dbReference type="ARBA" id="ARBA00022823"/>
    </source>
</evidence>
<dbReference type="EMBL" id="LLWF02000102">
    <property type="protein sequence ID" value="ONH81623.1"/>
    <property type="molecule type" value="Genomic_DNA"/>
</dbReference>
<dbReference type="InterPro" id="IPR006257">
    <property type="entry name" value="LAT1"/>
</dbReference>
<dbReference type="InterPro" id="IPR001078">
    <property type="entry name" value="2-oxoacid_DH_actylTfrase"/>
</dbReference>
<keyword evidence="5 8" id="KW-0012">Acyltransferase</keyword>
<keyword evidence="12" id="KW-0670">Pyruvate</keyword>
<dbReference type="AlphaFoldDB" id="A0A1S8CZY8"/>
<dbReference type="FunFam" id="3.30.559.10:FF:000003">
    <property type="entry name" value="Acetyltransferase component of pyruvate dehydrogenase complex"/>
    <property type="match status" value="1"/>
</dbReference>
<dbReference type="NCBIfam" id="TIGR01349">
    <property type="entry name" value="PDHac_trf_mito"/>
    <property type="match status" value="1"/>
</dbReference>
<protein>
    <recommendedName>
        <fullName evidence="8">Acetyltransferase component of pyruvate dehydrogenase complex</fullName>
        <ecNumber evidence="8">2.3.1.12</ecNumber>
    </recommendedName>
</protein>
<dbReference type="SUPFAM" id="SSF51230">
    <property type="entry name" value="Single hybrid motif"/>
    <property type="match status" value="1"/>
</dbReference>
<reference evidence="12" key="1">
    <citation type="submission" date="2016-12" db="EMBL/GenBank/DDBJ databases">
        <title>Draft genome sequence of Roseomonas mucosa strain AU37, isolated from a peripheral intravenous catheter.</title>
        <authorList>
            <person name="Choudhury M.A."/>
            <person name="Sidjabat H.E."/>
            <person name="Wailan A.M."/>
            <person name="Zhang L."/>
            <person name="Marsh N.M."/>
            <person name="Rickard C.M."/>
            <person name="Davies M."/>
            <person name="Mcmillan D.J."/>
        </authorList>
    </citation>
    <scope>NUCLEOTIDE SEQUENCE [LARGE SCALE GENOMIC DNA]</scope>
    <source>
        <strain evidence="12">AU37</strain>
    </source>
</reference>
<evidence type="ECO:0000313" key="13">
    <source>
        <dbReference type="Proteomes" id="UP000054844"/>
    </source>
</evidence>
<dbReference type="Pfam" id="PF00198">
    <property type="entry name" value="2-oxoacid_dh"/>
    <property type="match status" value="1"/>
</dbReference>
<dbReference type="PROSITE" id="PS50968">
    <property type="entry name" value="BIOTINYL_LIPOYL"/>
    <property type="match status" value="1"/>
</dbReference>
<dbReference type="InterPro" id="IPR011053">
    <property type="entry name" value="Single_hybrid_motif"/>
</dbReference>
<dbReference type="InterPro" id="IPR000089">
    <property type="entry name" value="Biotin_lipoyl"/>
</dbReference>
<dbReference type="FunFam" id="2.40.50.100:FF:000010">
    <property type="entry name" value="Acetyltransferase component of pyruvate dehydrogenase complex"/>
    <property type="match status" value="1"/>
</dbReference>
<dbReference type="Gene3D" id="3.30.559.10">
    <property type="entry name" value="Chloramphenicol acetyltransferase-like domain"/>
    <property type="match status" value="1"/>
</dbReference>
<dbReference type="GO" id="GO:0006086">
    <property type="term" value="P:pyruvate decarboxylation to acetyl-CoA"/>
    <property type="evidence" value="ECO:0007669"/>
    <property type="project" value="InterPro"/>
</dbReference>
<evidence type="ECO:0000256" key="6">
    <source>
        <dbReference type="ARBA" id="ARBA00025211"/>
    </source>
</evidence>
<evidence type="ECO:0000256" key="2">
    <source>
        <dbReference type="ARBA" id="ARBA00011484"/>
    </source>
</evidence>
<name>A0A1S8CZY8_9PROT</name>
<evidence type="ECO:0000256" key="8">
    <source>
        <dbReference type="RuleBase" id="RU361137"/>
    </source>
</evidence>
<comment type="catalytic activity">
    <reaction evidence="7 8">
        <text>N(6)-[(R)-dihydrolipoyl]-L-lysyl-[protein] + acetyl-CoA = N(6)-[(R)-S(8)-acetyldihydrolipoyl]-L-lysyl-[protein] + CoA</text>
        <dbReference type="Rhea" id="RHEA:17017"/>
        <dbReference type="Rhea" id="RHEA-COMP:10475"/>
        <dbReference type="Rhea" id="RHEA-COMP:10478"/>
        <dbReference type="ChEBI" id="CHEBI:57287"/>
        <dbReference type="ChEBI" id="CHEBI:57288"/>
        <dbReference type="ChEBI" id="CHEBI:83100"/>
        <dbReference type="ChEBI" id="CHEBI:83111"/>
        <dbReference type="EC" id="2.3.1.12"/>
    </reaction>
</comment>
<evidence type="ECO:0000256" key="7">
    <source>
        <dbReference type="ARBA" id="ARBA00048370"/>
    </source>
</evidence>
<comment type="caution">
    <text evidence="12">The sequence shown here is derived from an EMBL/GenBank/DDBJ whole genome shotgun (WGS) entry which is preliminary data.</text>
</comment>
<dbReference type="STRING" id="207340.APZ41_018875"/>
<feature type="region of interest" description="Disordered" evidence="9">
    <location>
        <begin position="85"/>
        <end position="149"/>
    </location>
</feature>
<dbReference type="Pfam" id="PF00364">
    <property type="entry name" value="Biotin_lipoyl"/>
    <property type="match status" value="1"/>
</dbReference>
<dbReference type="PANTHER" id="PTHR23151">
    <property type="entry name" value="DIHYDROLIPOAMIDE ACETYL/SUCCINYL-TRANSFERASE-RELATED"/>
    <property type="match status" value="1"/>
</dbReference>
<dbReference type="GeneID" id="99634271"/>
<comment type="subunit">
    <text evidence="2">Forms a 24-polypeptide structural core with octahedral symmetry.</text>
</comment>
<evidence type="ECO:0000259" key="11">
    <source>
        <dbReference type="PROSITE" id="PS51826"/>
    </source>
</evidence>
<dbReference type="GO" id="GO:0004742">
    <property type="term" value="F:dihydrolipoyllysine-residue acetyltransferase activity"/>
    <property type="evidence" value="ECO:0007669"/>
    <property type="project" value="UniProtKB-UniRule"/>
</dbReference>
<comment type="cofactor">
    <cofactor evidence="8">
        <name>(R)-lipoate</name>
        <dbReference type="ChEBI" id="CHEBI:83088"/>
    </cofactor>
    <text evidence="8">Binds 1 lipoyl cofactor covalently.</text>
</comment>
<dbReference type="InterPro" id="IPR036625">
    <property type="entry name" value="E3-bd_dom_sf"/>
</dbReference>
<feature type="domain" description="Lipoyl-binding" evidence="10">
    <location>
        <begin position="2"/>
        <end position="78"/>
    </location>
</feature>
<dbReference type="SUPFAM" id="SSF52777">
    <property type="entry name" value="CoA-dependent acyltransferases"/>
    <property type="match status" value="1"/>
</dbReference>
<sequence>MATNILMPALSPTMTEGTLARWLKKEGDTVKSGDILAEIETDKATMEFEAVDEGVLGKILVPDGSEGVKVNAPIGIMIEEGEAVPSGAPAANGKGGEGNTSPSGSPALEAVKEAGGKVAGAAEQPVPAPQPKGEAAPAASAGGGSNGRVFASPLARRMAEQAGIDLGAVQGSGPNGRIVKADIEAAQKKGGVQGGAAAKPAAAAQPAAPAAAPQAEAPKPAPKAPAITAPHKAIPNSSMRKVIARRLSESKQTVPHFYVSMDIQLDALLKLRADLNARAPKDGPGAFKLSVNDLVIKAAAATLRKFPNVNATWTDDAIIQYDDVDISVAVSIPEGLITPIVRKADQKGLATISNEMKDLAARAKSGKLKPEEFQGGGFSISNMGMFGVKDFAAIINPPQAGILAVSSGEQRPVVKDGALAVATVMTCTLSVDHRVVDGALAAEWLASFKKTVEDPLSLML</sequence>
<organism evidence="12 13">
    <name type="scientific">Roseomonas mucosa</name>
    <dbReference type="NCBI Taxonomy" id="207340"/>
    <lineage>
        <taxon>Bacteria</taxon>
        <taxon>Pseudomonadati</taxon>
        <taxon>Pseudomonadota</taxon>
        <taxon>Alphaproteobacteria</taxon>
        <taxon>Acetobacterales</taxon>
        <taxon>Roseomonadaceae</taxon>
        <taxon>Roseomonas</taxon>
    </lineage>
</organism>
<dbReference type="PROSITE" id="PS51826">
    <property type="entry name" value="PSBD"/>
    <property type="match status" value="1"/>
</dbReference>
<dbReference type="RefSeq" id="WP_019460308.1">
    <property type="nucleotide sequence ID" value="NZ_AP031462.1"/>
</dbReference>
<proteinExistence type="inferred from homology"/>
<gene>
    <name evidence="12" type="ORF">APZ41_018875</name>
</gene>
<evidence type="ECO:0000313" key="12">
    <source>
        <dbReference type="EMBL" id="ONH81623.1"/>
    </source>
</evidence>
<accession>A0A1S8CZY8</accession>
<dbReference type="PANTHER" id="PTHR23151:SF90">
    <property type="entry name" value="DIHYDROLIPOYLLYSINE-RESIDUE ACETYLTRANSFERASE COMPONENT OF PYRUVATE DEHYDROGENASE COMPLEX, MITOCHONDRIAL-RELATED"/>
    <property type="match status" value="1"/>
</dbReference>
<dbReference type="EC" id="2.3.1.12" evidence="8"/>
<dbReference type="Gene3D" id="2.40.50.100">
    <property type="match status" value="1"/>
</dbReference>
<dbReference type="InterPro" id="IPR004167">
    <property type="entry name" value="PSBD"/>
</dbReference>
<dbReference type="CDD" id="cd06849">
    <property type="entry name" value="lipoyl_domain"/>
    <property type="match status" value="1"/>
</dbReference>
<dbReference type="GO" id="GO:0045254">
    <property type="term" value="C:pyruvate dehydrogenase complex"/>
    <property type="evidence" value="ECO:0007669"/>
    <property type="project" value="UniProtKB-UniRule"/>
</dbReference>
<dbReference type="Pfam" id="PF02817">
    <property type="entry name" value="E3_binding"/>
    <property type="match status" value="1"/>
</dbReference>
<dbReference type="Gene3D" id="4.10.320.10">
    <property type="entry name" value="E3-binding domain"/>
    <property type="match status" value="1"/>
</dbReference>
<comment type="function">
    <text evidence="6">The pyruvate dehydrogenase complex catalyzes the overall conversion of pyruvate to acetyl-CoA and CO(2). It contains multiple copies of three enzymatic components: pyruvate dehydrogenase (E1), dihydrolipoamide acetyltransferase (E2) and lipoamide dehydrogenase (E3).</text>
</comment>